<dbReference type="GO" id="GO:0005634">
    <property type="term" value="C:nucleus"/>
    <property type="evidence" value="ECO:0007669"/>
    <property type="project" value="UniProtKB-SubCell"/>
</dbReference>
<evidence type="ECO:0000256" key="3">
    <source>
        <dbReference type="ARBA" id="ARBA00021704"/>
    </source>
</evidence>
<evidence type="ECO:0000256" key="7">
    <source>
        <dbReference type="SAM" id="MobiDB-lite"/>
    </source>
</evidence>
<organism evidence="9">
    <name type="scientific">Ceratitis capitata</name>
    <name type="common">Mediterranean fruit fly</name>
    <name type="synonym">Tephritis capitata</name>
    <dbReference type="NCBI Taxonomy" id="7213"/>
    <lineage>
        <taxon>Eukaryota</taxon>
        <taxon>Metazoa</taxon>
        <taxon>Ecdysozoa</taxon>
        <taxon>Arthropoda</taxon>
        <taxon>Hexapoda</taxon>
        <taxon>Insecta</taxon>
        <taxon>Pterygota</taxon>
        <taxon>Neoptera</taxon>
        <taxon>Endopterygota</taxon>
        <taxon>Diptera</taxon>
        <taxon>Brachycera</taxon>
        <taxon>Muscomorpha</taxon>
        <taxon>Tephritoidea</taxon>
        <taxon>Tephritidae</taxon>
        <taxon>Ceratitis</taxon>
        <taxon>Ceratitis</taxon>
    </lineage>
</organism>
<keyword evidence="10" id="KW-1185">Reference proteome</keyword>
<dbReference type="PANTHER" id="PTHR12945">
    <property type="entry name" value="TRANSLATION INITIATION FACTOR EIF3-RELATED"/>
    <property type="match status" value="1"/>
</dbReference>
<sequence length="455" mass="51376">MAQASSKGMPKIQLGDYIVIQRQKYTKLQKFGSLDATSMLGKEQLELRGLLDQPYCATFKMCAKESTPSKQKGQRNQRLHTLKLCNEMELKNIRERLGISASGADNRDIIDNGDSQTLRPEDIEQLRETHSESTKIIEKIVENSKTFHSKTEYSQEKYLRKKEKKYFEFVQIHRPTLRLITEIYYRQDADKVMGMRLDTLSQLISYSGVSAFGNYLMYESGTNGLLPASFLNSMGAGTEATLVHMHPGNVPQKQAMLALNLPLEQLQRCISVNLYSVLRQYYQGEGQELPITNEPGTPIEEREPSSKKQKLNDGDAAPSTTSSTSSDSNGEINEIKTTAAKLVAPIQKWQLENRRACDLMSGKFDGLVIAAKEHPSNILQALLPFMKPSRPIVVYSQSKELLLELYVELKSCSNVTNLHLTSNWLRHYQILPNRTHPEVNMNGNSGYLLTGYSIV</sequence>
<dbReference type="Gene3D" id="3.40.50.150">
    <property type="entry name" value="Vaccinia Virus protein VP39"/>
    <property type="match status" value="1"/>
</dbReference>
<dbReference type="EMBL" id="GAMC01018266">
    <property type="protein sequence ID" value="JAB88289.1"/>
    <property type="molecule type" value="mRNA"/>
</dbReference>
<comment type="subunit">
    <text evidence="6">Heterotetramer.</text>
</comment>
<evidence type="ECO:0000313" key="10">
    <source>
        <dbReference type="Proteomes" id="UP000606786"/>
    </source>
</evidence>
<keyword evidence="9" id="KW-0489">Methyltransferase</keyword>
<keyword evidence="9" id="KW-0808">Transferase</keyword>
<dbReference type="OrthoDB" id="10254665at2759"/>
<dbReference type="GeneID" id="101461940"/>
<feature type="compositionally biased region" description="Low complexity" evidence="7">
    <location>
        <begin position="319"/>
        <end position="328"/>
    </location>
</feature>
<feature type="region of interest" description="Disordered" evidence="7">
    <location>
        <begin position="288"/>
        <end position="331"/>
    </location>
</feature>
<evidence type="ECO:0000313" key="9">
    <source>
        <dbReference type="EMBL" id="JAB88289.1"/>
    </source>
</evidence>
<evidence type="ECO:0000256" key="6">
    <source>
        <dbReference type="PIRNR" id="PIRNR038170"/>
    </source>
</evidence>
<dbReference type="KEGG" id="ccat:101461940"/>
<dbReference type="InterPro" id="IPR017423">
    <property type="entry name" value="TRM6"/>
</dbReference>
<evidence type="ECO:0000256" key="5">
    <source>
        <dbReference type="ARBA" id="ARBA00023242"/>
    </source>
</evidence>
<dbReference type="Proteomes" id="UP000606786">
    <property type="component" value="Unassembled WGS sequence"/>
</dbReference>
<dbReference type="EMBL" id="CAJHJT010000012">
    <property type="protein sequence ID" value="CAD6997533.1"/>
    <property type="molecule type" value="Genomic_DNA"/>
</dbReference>
<reference evidence="9" key="1">
    <citation type="submission" date="2013-07" db="EMBL/GenBank/DDBJ databases">
        <authorList>
            <person name="Geib S."/>
        </authorList>
    </citation>
    <scope>NUCLEOTIDE SEQUENCE</scope>
</reference>
<dbReference type="PANTHER" id="PTHR12945:SF0">
    <property type="entry name" value="TRNA (ADENINE(58)-N(1))-METHYLTRANSFERASE NON-CATALYTIC SUBUNIT TRM6"/>
    <property type="match status" value="1"/>
</dbReference>
<accession>W8BEY1</accession>
<evidence type="ECO:0000256" key="1">
    <source>
        <dbReference type="ARBA" id="ARBA00004123"/>
    </source>
</evidence>
<comment type="similarity">
    <text evidence="2 6">Belongs to the TRM6/GCD10 family.</text>
</comment>
<dbReference type="InterPro" id="IPR029063">
    <property type="entry name" value="SAM-dependent_MTases_sf"/>
</dbReference>
<keyword evidence="5 6" id="KW-0539">Nucleus</keyword>
<dbReference type="Pfam" id="PF04189">
    <property type="entry name" value="Gcd10p"/>
    <property type="match status" value="1"/>
</dbReference>
<dbReference type="GO" id="GO:0030488">
    <property type="term" value="P:tRNA methylation"/>
    <property type="evidence" value="ECO:0007669"/>
    <property type="project" value="InterPro"/>
</dbReference>
<evidence type="ECO:0000313" key="8">
    <source>
        <dbReference type="EMBL" id="CAD6997533.1"/>
    </source>
</evidence>
<name>W8BEY1_CERCA</name>
<reference evidence="9" key="2">
    <citation type="journal article" date="2014" name="BMC Genomics">
        <title>A genomic perspective to assessing quality of mass-reared SIT flies used in Mediterranean fruit fly (Ceratitis capitata) eradication in California.</title>
        <authorList>
            <person name="Calla B."/>
            <person name="Hall B."/>
            <person name="Hou S."/>
            <person name="Geib S.M."/>
        </authorList>
    </citation>
    <scope>NUCLEOTIDE SEQUENCE</scope>
</reference>
<evidence type="ECO:0000256" key="2">
    <source>
        <dbReference type="ARBA" id="ARBA00008320"/>
    </source>
</evidence>
<gene>
    <name evidence="9" type="primary">TRM6</name>
    <name evidence="8" type="ORF">CCAP1982_LOCUS6172</name>
</gene>
<keyword evidence="4 6" id="KW-0819">tRNA processing</keyword>
<comment type="function">
    <text evidence="6">Substrate-binding subunit of tRNA (adenine-N1-)-methyltransferase, which catalyzes the formation of N1-methyladenine at position 58 (m1A58) in initiator methionyl-tRNA.</text>
</comment>
<feature type="compositionally biased region" description="Basic and acidic residues" evidence="7">
    <location>
        <begin position="299"/>
        <end position="313"/>
    </location>
</feature>
<dbReference type="GO" id="GO:0031515">
    <property type="term" value="C:tRNA (m1A) methyltransferase complex"/>
    <property type="evidence" value="ECO:0007669"/>
    <property type="project" value="UniProtKB-UniRule"/>
</dbReference>
<dbReference type="AlphaFoldDB" id="W8BEY1"/>
<protein>
    <recommendedName>
        <fullName evidence="3 6">tRNA (adenine(58)-N(1))-methyltransferase non-catalytic subunit TRM6</fullName>
    </recommendedName>
</protein>
<evidence type="ECO:0000256" key="4">
    <source>
        <dbReference type="ARBA" id="ARBA00022694"/>
    </source>
</evidence>
<dbReference type="PIRSF" id="PIRSF038170">
    <property type="entry name" value="tRNA_m1A_mtfrase"/>
    <property type="match status" value="1"/>
</dbReference>
<proteinExistence type="evidence at transcript level"/>
<comment type="subcellular location">
    <subcellularLocation>
        <location evidence="1 6">Nucleus</location>
    </subcellularLocation>
</comment>
<dbReference type="GO" id="GO:0008168">
    <property type="term" value="F:methyltransferase activity"/>
    <property type="evidence" value="ECO:0007669"/>
    <property type="project" value="UniProtKB-KW"/>
</dbReference>
<dbReference type="CTD" id="51605"/>
<reference evidence="8" key="3">
    <citation type="submission" date="2020-11" db="EMBL/GenBank/DDBJ databases">
        <authorList>
            <person name="Whitehead M."/>
        </authorList>
    </citation>
    <scope>NUCLEOTIDE SEQUENCE</scope>
    <source>
        <strain evidence="8">EGII</strain>
    </source>
</reference>